<evidence type="ECO:0000313" key="4">
    <source>
        <dbReference type="Proteomes" id="UP000717328"/>
    </source>
</evidence>
<dbReference type="EMBL" id="JABCKI010000001">
    <property type="protein sequence ID" value="KAG5654740.1"/>
    <property type="molecule type" value="Genomic_DNA"/>
</dbReference>
<gene>
    <name evidence="3" type="ORF">H0H81_003748</name>
</gene>
<dbReference type="Pfam" id="PF24779">
    <property type="entry name" value="UTP23_sensor"/>
    <property type="match status" value="1"/>
</dbReference>
<feature type="compositionally biased region" description="Basic residues" evidence="1">
    <location>
        <begin position="104"/>
        <end position="114"/>
    </location>
</feature>
<dbReference type="InterPro" id="IPR057776">
    <property type="entry name" value="UTP23_sensor"/>
</dbReference>
<comment type="caution">
    <text evidence="3">The sequence shown here is derived from an EMBL/GenBank/DDBJ whole genome shotgun (WGS) entry which is preliminary data.</text>
</comment>
<keyword evidence="4" id="KW-1185">Reference proteome</keyword>
<feature type="region of interest" description="Disordered" evidence="1">
    <location>
        <begin position="18"/>
        <end position="123"/>
    </location>
</feature>
<dbReference type="AlphaFoldDB" id="A0A9P7GSS5"/>
<dbReference type="Proteomes" id="UP000717328">
    <property type="component" value="Unassembled WGS sequence"/>
</dbReference>
<evidence type="ECO:0000259" key="2">
    <source>
        <dbReference type="Pfam" id="PF24779"/>
    </source>
</evidence>
<feature type="compositionally biased region" description="Polar residues" evidence="1">
    <location>
        <begin position="22"/>
        <end position="39"/>
    </location>
</feature>
<evidence type="ECO:0000256" key="1">
    <source>
        <dbReference type="SAM" id="MobiDB-lite"/>
    </source>
</evidence>
<feature type="domain" description="UTP23 sensor motif region" evidence="2">
    <location>
        <begin position="41"/>
        <end position="60"/>
    </location>
</feature>
<organism evidence="3 4">
    <name type="scientific">Sphagnurus paluster</name>
    <dbReference type="NCBI Taxonomy" id="117069"/>
    <lineage>
        <taxon>Eukaryota</taxon>
        <taxon>Fungi</taxon>
        <taxon>Dikarya</taxon>
        <taxon>Basidiomycota</taxon>
        <taxon>Agaricomycotina</taxon>
        <taxon>Agaricomycetes</taxon>
        <taxon>Agaricomycetidae</taxon>
        <taxon>Agaricales</taxon>
        <taxon>Tricholomatineae</taxon>
        <taxon>Lyophyllaceae</taxon>
        <taxon>Sphagnurus</taxon>
    </lineage>
</organism>
<name>A0A9P7GSS5_9AGAR</name>
<protein>
    <recommendedName>
        <fullName evidence="2">UTP23 sensor motif region domain-containing protein</fullName>
    </recommendedName>
</protein>
<sequence>MVLEPPSDLTLETKRAMEEKTLQPSSSDITFVGPSTSTVPPRKKKGPKGPNPLSVKKKKKLEEIPVRKPKADSMQSATKAGDKRKRDDEHEPDSASVAADSLLRSKKRRRRKKTGLTGEDAEH</sequence>
<feature type="compositionally biased region" description="Basic and acidic residues" evidence="1">
    <location>
        <begin position="80"/>
        <end position="93"/>
    </location>
</feature>
<proteinExistence type="predicted"/>
<dbReference type="OrthoDB" id="25675at2759"/>
<reference evidence="3" key="1">
    <citation type="submission" date="2021-02" db="EMBL/GenBank/DDBJ databases">
        <authorList>
            <person name="Nieuwenhuis M."/>
            <person name="Van De Peppel L.J.J."/>
        </authorList>
    </citation>
    <scope>NUCLEOTIDE SEQUENCE</scope>
    <source>
        <strain evidence="3">D49</strain>
    </source>
</reference>
<feature type="compositionally biased region" description="Basic and acidic residues" evidence="1">
    <location>
        <begin position="60"/>
        <end position="71"/>
    </location>
</feature>
<accession>A0A9P7GSS5</accession>
<reference evidence="3" key="2">
    <citation type="submission" date="2021-10" db="EMBL/GenBank/DDBJ databases">
        <title>Phylogenomics reveals ancestral predisposition of the termite-cultivated fungus Termitomyces towards a domesticated lifestyle.</title>
        <authorList>
            <person name="Auxier B."/>
            <person name="Grum-Grzhimaylo A."/>
            <person name="Cardenas M.E."/>
            <person name="Lodge J.D."/>
            <person name="Laessoe T."/>
            <person name="Pedersen O."/>
            <person name="Smith M.E."/>
            <person name="Kuyper T.W."/>
            <person name="Franco-Molano E.A."/>
            <person name="Baroni T.J."/>
            <person name="Aanen D.K."/>
        </authorList>
    </citation>
    <scope>NUCLEOTIDE SEQUENCE</scope>
    <source>
        <strain evidence="3">D49</strain>
    </source>
</reference>
<evidence type="ECO:0000313" key="3">
    <source>
        <dbReference type="EMBL" id="KAG5654740.1"/>
    </source>
</evidence>